<evidence type="ECO:0000313" key="1">
    <source>
        <dbReference type="EMBL" id="QHN41900.1"/>
    </source>
</evidence>
<dbReference type="EMBL" id="CP045810">
    <property type="protein sequence ID" value="QHN41900.1"/>
    <property type="molecule type" value="Genomic_DNA"/>
</dbReference>
<name>A0A857L3C7_9ACTN</name>
<organism evidence="1">
    <name type="scientific">Gordonia amarae</name>
    <dbReference type="NCBI Taxonomy" id="36821"/>
    <lineage>
        <taxon>Bacteria</taxon>
        <taxon>Bacillati</taxon>
        <taxon>Actinomycetota</taxon>
        <taxon>Actinomycetes</taxon>
        <taxon>Mycobacteriales</taxon>
        <taxon>Gordoniaceae</taxon>
        <taxon>Gordonia</taxon>
    </lineage>
</organism>
<protein>
    <submittedName>
        <fullName evidence="1">Uncharacterized protein</fullName>
    </submittedName>
</protein>
<accession>A0A857L3C7</accession>
<gene>
    <name evidence="1" type="ORF">GII30_08310</name>
</gene>
<reference evidence="1" key="1">
    <citation type="journal article" date="2021" name="Nat. Microbiol.">
        <title>Cocultivation of an ultrasmall environmental parasitic bacterium with lytic ability against bacteria associated with wastewater foams.</title>
        <authorList>
            <person name="Batinovic S."/>
            <person name="Rose J.J.A."/>
            <person name="Ratcliffe J."/>
            <person name="Seviour R.J."/>
            <person name="Petrovski S."/>
        </authorList>
    </citation>
    <scope>NUCLEOTIDE SEQUENCE</scope>
    <source>
        <strain evidence="1">CON44</strain>
    </source>
</reference>
<sequence>MCVIAVLVPTMAACDDPGQAPHHRLVVGAADNPMMRVVADIYAGALRRGGADVADAVVIGDDPQLLEKMAAADVDLFGAFSRTLLTELAPQTTPVPAEDVFTELNQSLPQGVSVGDQTLVVAGEPGQVLVPVYRSAALSKEQMKTVNKVAGELTTADLEALAGKAGNGDEPRDLAVSWLTEHGM</sequence>
<dbReference type="Gene3D" id="3.40.190.10">
    <property type="entry name" value="Periplasmic binding protein-like II"/>
    <property type="match status" value="1"/>
</dbReference>
<dbReference type="AlphaFoldDB" id="A0A857L3C7"/>
<proteinExistence type="predicted"/>